<dbReference type="AlphaFoldDB" id="A0A267ET07"/>
<organism evidence="2 3">
    <name type="scientific">Macrostomum lignano</name>
    <dbReference type="NCBI Taxonomy" id="282301"/>
    <lineage>
        <taxon>Eukaryota</taxon>
        <taxon>Metazoa</taxon>
        <taxon>Spiralia</taxon>
        <taxon>Lophotrochozoa</taxon>
        <taxon>Platyhelminthes</taxon>
        <taxon>Rhabditophora</taxon>
        <taxon>Macrostomorpha</taxon>
        <taxon>Macrostomida</taxon>
        <taxon>Macrostomidae</taxon>
        <taxon>Macrostomum</taxon>
    </lineage>
</organism>
<feature type="compositionally biased region" description="Basic residues" evidence="1">
    <location>
        <begin position="507"/>
        <end position="521"/>
    </location>
</feature>
<feature type="region of interest" description="Disordered" evidence="1">
    <location>
        <begin position="49"/>
        <end position="161"/>
    </location>
</feature>
<name>A0A267ET07_9PLAT</name>
<feature type="region of interest" description="Disordered" evidence="1">
    <location>
        <begin position="625"/>
        <end position="659"/>
    </location>
</feature>
<dbReference type="Proteomes" id="UP000215902">
    <property type="component" value="Unassembled WGS sequence"/>
</dbReference>
<feature type="compositionally biased region" description="Low complexity" evidence="1">
    <location>
        <begin position="50"/>
        <end position="72"/>
    </location>
</feature>
<sequence>MHHQDVCRFSFNIDAAKKGYQDFIATRPPARCPYDSRLFRSIINRHFESSDSLPQSSSQQQQQRRQSSGSSCRSRRSQAPADRLSGGSGGLADVSNGSISSSLHRRESSRSAMLVQRSLRELMRQQSLSQQQQQQSLASNPVSRRESSLSMAPLDSAPRSPCFTSQDELIEHLGGLLTDRCQQRQVPQVKTEDDAEEGVRFFIGSDRTSSAAAGDAAALANSAQAVADCLLGLPPMPQTELSLSDITEHQRIIKRSSELINFAVQCLDQVQPADLGDDEKWTMSQLKVFGLLTALDQAGCADDIDSTDGEALVKWSFNQLRSHLFFPDGRVSSFLSERLASVWPSRQSGIGRLVRDIRLEMALPVSDDEDEDSDAPQDGEPLLNSLNASQHDIASGSGLLDATIEDANAEFPDLSAAPAIPAFYCGVEPPVLCDTGRDGGLGRSGLPRCGSASSTVLRGMTNQRQLFVPAATVAATSIVGAGRLASSASFAGAPGTPPSPGQQADKKNKRKNNSSKRRSSRVRVLETPTPKRSRLRLQRLASERTRHCPIVIGESPPGSPSSPSPSASLLMLRAAAADKENQQPARARSCRAAALADAWVQRQRDREAELTRFDDLSVGGGLYEDDDLNSRGSQHSVASSSACRRISFQPDGGSSGSGLVRRASQLFANLVSP</sequence>
<feature type="region of interest" description="Disordered" evidence="1">
    <location>
        <begin position="488"/>
        <end position="567"/>
    </location>
</feature>
<proteinExistence type="predicted"/>
<feature type="compositionally biased region" description="Acidic residues" evidence="1">
    <location>
        <begin position="366"/>
        <end position="377"/>
    </location>
</feature>
<evidence type="ECO:0000256" key="1">
    <source>
        <dbReference type="SAM" id="MobiDB-lite"/>
    </source>
</evidence>
<protein>
    <submittedName>
        <fullName evidence="2">Uncharacterized protein</fullName>
    </submittedName>
</protein>
<keyword evidence="3" id="KW-1185">Reference proteome</keyword>
<comment type="caution">
    <text evidence="2">The sequence shown here is derived from an EMBL/GenBank/DDBJ whole genome shotgun (WGS) entry which is preliminary data.</text>
</comment>
<gene>
    <name evidence="2" type="ORF">BOX15_Mlig017470g1</name>
</gene>
<evidence type="ECO:0000313" key="3">
    <source>
        <dbReference type="Proteomes" id="UP000215902"/>
    </source>
</evidence>
<feature type="compositionally biased region" description="Polar residues" evidence="1">
    <location>
        <begin position="630"/>
        <end position="642"/>
    </location>
</feature>
<evidence type="ECO:0000313" key="2">
    <source>
        <dbReference type="EMBL" id="PAA64670.1"/>
    </source>
</evidence>
<feature type="compositionally biased region" description="Low complexity" evidence="1">
    <location>
        <begin position="124"/>
        <end position="137"/>
    </location>
</feature>
<accession>A0A267ET07</accession>
<reference evidence="2 3" key="1">
    <citation type="submission" date="2017-06" db="EMBL/GenBank/DDBJ databases">
        <title>A platform for efficient transgenesis in Macrostomum lignano, a flatworm model organism for stem cell research.</title>
        <authorList>
            <person name="Berezikov E."/>
        </authorList>
    </citation>
    <scope>NUCLEOTIDE SEQUENCE [LARGE SCALE GENOMIC DNA]</scope>
    <source>
        <strain evidence="2">DV1</strain>
        <tissue evidence="2">Whole organism</tissue>
    </source>
</reference>
<feature type="region of interest" description="Disordered" evidence="1">
    <location>
        <begin position="365"/>
        <end position="384"/>
    </location>
</feature>
<dbReference type="EMBL" id="NIVC01001729">
    <property type="protein sequence ID" value="PAA64670.1"/>
    <property type="molecule type" value="Genomic_DNA"/>
</dbReference>